<dbReference type="SUPFAM" id="SSF52540">
    <property type="entry name" value="P-loop containing nucleoside triphosphate hydrolases"/>
    <property type="match status" value="1"/>
</dbReference>
<dbReference type="EMBL" id="DRWN01000025">
    <property type="protein sequence ID" value="HHK68138.1"/>
    <property type="molecule type" value="Genomic_DNA"/>
</dbReference>
<protein>
    <recommendedName>
        <fullName evidence="2">Helicase HerA central domain-containing protein</fullName>
    </recommendedName>
</protein>
<comment type="caution">
    <text evidence="1">The sequence shown here is derived from an EMBL/GenBank/DDBJ whole genome shotgun (WGS) entry which is preliminary data.</text>
</comment>
<gene>
    <name evidence="1" type="ORF">ENM11_03155</name>
</gene>
<evidence type="ECO:0000313" key="1">
    <source>
        <dbReference type="EMBL" id="HHK68138.1"/>
    </source>
</evidence>
<dbReference type="InterPro" id="IPR027417">
    <property type="entry name" value="P-loop_NTPase"/>
</dbReference>
<accession>A0A7C5L9A0</accession>
<organism evidence="1">
    <name type="scientific">Caldiarchaeum subterraneum</name>
    <dbReference type="NCBI Taxonomy" id="311458"/>
    <lineage>
        <taxon>Archaea</taxon>
        <taxon>Nitrososphaerota</taxon>
        <taxon>Candidatus Caldarchaeales</taxon>
        <taxon>Candidatus Caldarchaeaceae</taxon>
        <taxon>Candidatus Caldarchaeum</taxon>
    </lineage>
</organism>
<dbReference type="Gene3D" id="3.40.50.300">
    <property type="entry name" value="P-loop containing nucleotide triphosphate hydrolases"/>
    <property type="match status" value="1"/>
</dbReference>
<evidence type="ECO:0008006" key="2">
    <source>
        <dbReference type="Google" id="ProtNLM"/>
    </source>
</evidence>
<sequence length="188" mass="20846">MKVGVESLLRKRTIIYGEAGSGKTRLLAELLNMLSKLLPPSQITIIDLAPDRLGNIGGPVTQYTDVTVFRYLRPLKVYAPRLMASNAEDVLRYAGHNVEEARKCFRLFAASPTKLLAVNDLTIFLHGAEAEELTEYLDMAETFIATAYYGQSLAEDYGTGLSAKERERVERLLALVDVKVRLNSEPGP</sequence>
<dbReference type="AlphaFoldDB" id="A0A7C5L9A0"/>
<proteinExistence type="predicted"/>
<reference evidence="1" key="1">
    <citation type="journal article" date="2020" name="mSystems">
        <title>Genome- and Community-Level Interaction Insights into Carbon Utilization and Element Cycling Functions of Hydrothermarchaeota in Hydrothermal Sediment.</title>
        <authorList>
            <person name="Zhou Z."/>
            <person name="Liu Y."/>
            <person name="Xu W."/>
            <person name="Pan J."/>
            <person name="Luo Z.H."/>
            <person name="Li M."/>
        </authorList>
    </citation>
    <scope>NUCLEOTIDE SEQUENCE [LARGE SCALE GENOMIC DNA]</scope>
    <source>
        <strain evidence="1">SpSt-1056</strain>
    </source>
</reference>
<name>A0A7C5L9A0_CALS0</name>